<feature type="transmembrane region" description="Helical" evidence="10">
    <location>
        <begin position="151"/>
        <end position="171"/>
    </location>
</feature>
<keyword evidence="5" id="KW-0067">ATP-binding</keyword>
<dbReference type="SMART" id="SM00831">
    <property type="entry name" value="Cation_ATPase_N"/>
    <property type="match status" value="1"/>
</dbReference>
<dbReference type="FunFam" id="3.40.50.1000:FF:000001">
    <property type="entry name" value="Phospholipid-transporting ATPase IC"/>
    <property type="match status" value="1"/>
</dbReference>
<dbReference type="Pfam" id="PF00689">
    <property type="entry name" value="Cation_ATPase_C"/>
    <property type="match status" value="1"/>
</dbReference>
<protein>
    <submittedName>
        <fullName evidence="12">Sodium/potassium-transporting ATPase subunit alpha-1</fullName>
    </submittedName>
</protein>
<dbReference type="InterPro" id="IPR050510">
    <property type="entry name" value="Cation_transp_ATPase_P-type"/>
</dbReference>
<dbReference type="SUPFAM" id="SSF81660">
    <property type="entry name" value="Metal cation-transporting ATPase, ATP-binding domain N"/>
    <property type="match status" value="1"/>
</dbReference>
<feature type="domain" description="Cation-transporting P-type ATPase N-terminal" evidence="11">
    <location>
        <begin position="99"/>
        <end position="172"/>
    </location>
</feature>
<evidence type="ECO:0000256" key="2">
    <source>
        <dbReference type="ARBA" id="ARBA00022475"/>
    </source>
</evidence>
<keyword evidence="8 10" id="KW-0472">Membrane</keyword>
<dbReference type="InterPro" id="IPR006068">
    <property type="entry name" value="ATPase_P-typ_cation-transptr_C"/>
</dbReference>
<dbReference type="PANTHER" id="PTHR43294">
    <property type="entry name" value="SODIUM/POTASSIUM-TRANSPORTING ATPASE SUBUNIT ALPHA"/>
    <property type="match status" value="1"/>
</dbReference>
<dbReference type="GO" id="GO:1990573">
    <property type="term" value="P:potassium ion import across plasma membrane"/>
    <property type="evidence" value="ECO:0007669"/>
    <property type="project" value="TreeGrafter"/>
</dbReference>
<dbReference type="SUPFAM" id="SSF81653">
    <property type="entry name" value="Calcium ATPase, transduction domain A"/>
    <property type="match status" value="1"/>
</dbReference>
<dbReference type="Pfam" id="PF00690">
    <property type="entry name" value="Cation_ATPase_N"/>
    <property type="match status" value="1"/>
</dbReference>
<dbReference type="GO" id="GO:0005886">
    <property type="term" value="C:plasma membrane"/>
    <property type="evidence" value="ECO:0007669"/>
    <property type="project" value="UniProtKB-SubCell"/>
</dbReference>
<feature type="region of interest" description="Disordered" evidence="9">
    <location>
        <begin position="1"/>
        <end position="40"/>
    </location>
</feature>
<dbReference type="InterPro" id="IPR004014">
    <property type="entry name" value="ATPase_P-typ_cation-transptr_N"/>
</dbReference>
<dbReference type="PROSITE" id="PS00154">
    <property type="entry name" value="ATPASE_E1_E2"/>
    <property type="match status" value="1"/>
</dbReference>
<dbReference type="PRINTS" id="PR00119">
    <property type="entry name" value="CATATPASE"/>
</dbReference>
<evidence type="ECO:0000259" key="11">
    <source>
        <dbReference type="SMART" id="SM00831"/>
    </source>
</evidence>
<dbReference type="Pfam" id="PF00702">
    <property type="entry name" value="Hydrolase"/>
    <property type="match status" value="1"/>
</dbReference>
<comment type="caution">
    <text evidence="12">The sequence shown here is derived from an EMBL/GenBank/DDBJ whole genome shotgun (WGS) entry which is preliminary data.</text>
</comment>
<dbReference type="GO" id="GO:0030007">
    <property type="term" value="P:intracellular potassium ion homeostasis"/>
    <property type="evidence" value="ECO:0007669"/>
    <property type="project" value="TreeGrafter"/>
</dbReference>
<feature type="transmembrane region" description="Helical" evidence="10">
    <location>
        <begin position="938"/>
        <end position="966"/>
    </location>
</feature>
<keyword evidence="2" id="KW-1003">Cell membrane</keyword>
<evidence type="ECO:0000256" key="10">
    <source>
        <dbReference type="SAM" id="Phobius"/>
    </source>
</evidence>
<gene>
    <name evidence="12" type="ORF">TPAR_01201</name>
</gene>
<feature type="transmembrane region" description="Helical" evidence="10">
    <location>
        <begin position="342"/>
        <end position="368"/>
    </location>
</feature>
<keyword evidence="6" id="KW-1278">Translocase</keyword>
<evidence type="ECO:0000256" key="1">
    <source>
        <dbReference type="ARBA" id="ARBA00004651"/>
    </source>
</evidence>
<dbReference type="Gene3D" id="1.20.1110.10">
    <property type="entry name" value="Calcium-transporting ATPase, transmembrane domain"/>
    <property type="match status" value="1"/>
</dbReference>
<dbReference type="OrthoDB" id="158672at2759"/>
<keyword evidence="3 10" id="KW-0812">Transmembrane</keyword>
<keyword evidence="4" id="KW-0547">Nucleotide-binding</keyword>
<dbReference type="InterPro" id="IPR059000">
    <property type="entry name" value="ATPase_P-type_domA"/>
</dbReference>
<dbReference type="SUPFAM" id="SSF81665">
    <property type="entry name" value="Calcium ATPase, transmembrane domain M"/>
    <property type="match status" value="1"/>
</dbReference>
<dbReference type="InterPro" id="IPR023299">
    <property type="entry name" value="ATPase_P-typ_cyto_dom_N"/>
</dbReference>
<keyword evidence="7 10" id="KW-1133">Transmembrane helix</keyword>
<dbReference type="AlphaFoldDB" id="A0A2S4L819"/>
<dbReference type="GO" id="GO:0016887">
    <property type="term" value="F:ATP hydrolysis activity"/>
    <property type="evidence" value="ECO:0007669"/>
    <property type="project" value="InterPro"/>
</dbReference>
<dbReference type="GO" id="GO:0005391">
    <property type="term" value="F:P-type sodium:potassium-exchanging transporter activity"/>
    <property type="evidence" value="ECO:0007669"/>
    <property type="project" value="TreeGrafter"/>
</dbReference>
<dbReference type="Pfam" id="PF00122">
    <property type="entry name" value="E1-E2_ATPase"/>
    <property type="match status" value="1"/>
</dbReference>
<keyword evidence="13" id="KW-1185">Reference proteome</keyword>
<dbReference type="InterPro" id="IPR018303">
    <property type="entry name" value="ATPase_P-typ_P_site"/>
</dbReference>
<dbReference type="PRINTS" id="PR00121">
    <property type="entry name" value="NAKATPASE"/>
</dbReference>
<evidence type="ECO:0000313" key="12">
    <source>
        <dbReference type="EMBL" id="POR38576.1"/>
    </source>
</evidence>
<reference evidence="12 13" key="1">
    <citation type="submission" date="2018-01" db="EMBL/GenBank/DDBJ databases">
        <title>Harnessing the power of phylogenomics to disentangle the directionality and signatures of interkingdom host jumping in the parasitic fungal genus Tolypocladium.</title>
        <authorList>
            <person name="Quandt C.A."/>
            <person name="Patterson W."/>
            <person name="Spatafora J.W."/>
        </authorList>
    </citation>
    <scope>NUCLEOTIDE SEQUENCE [LARGE SCALE GENOMIC DNA]</scope>
    <source>
        <strain evidence="12 13">NRBC 100945</strain>
    </source>
</reference>
<organism evidence="12 13">
    <name type="scientific">Tolypocladium paradoxum</name>
    <dbReference type="NCBI Taxonomy" id="94208"/>
    <lineage>
        <taxon>Eukaryota</taxon>
        <taxon>Fungi</taxon>
        <taxon>Dikarya</taxon>
        <taxon>Ascomycota</taxon>
        <taxon>Pezizomycotina</taxon>
        <taxon>Sordariomycetes</taxon>
        <taxon>Hypocreomycetidae</taxon>
        <taxon>Hypocreales</taxon>
        <taxon>Ophiocordycipitaceae</taxon>
        <taxon>Tolypocladium</taxon>
    </lineage>
</organism>
<dbReference type="Pfam" id="PF13246">
    <property type="entry name" value="Cation_ATPase"/>
    <property type="match status" value="1"/>
</dbReference>
<dbReference type="InterPro" id="IPR023298">
    <property type="entry name" value="ATPase_P-typ_TM_dom_sf"/>
</dbReference>
<dbReference type="GO" id="GO:0036376">
    <property type="term" value="P:sodium ion export across plasma membrane"/>
    <property type="evidence" value="ECO:0007669"/>
    <property type="project" value="TreeGrafter"/>
</dbReference>
<proteinExistence type="predicted"/>
<dbReference type="SFLD" id="SFLDG00002">
    <property type="entry name" value="C1.7:_P-type_atpase_like"/>
    <property type="match status" value="1"/>
</dbReference>
<dbReference type="Gene3D" id="3.40.50.1000">
    <property type="entry name" value="HAD superfamily/HAD-like"/>
    <property type="match status" value="1"/>
</dbReference>
<dbReference type="SFLD" id="SFLDF00027">
    <property type="entry name" value="p-type_atpase"/>
    <property type="match status" value="1"/>
</dbReference>
<dbReference type="InterPro" id="IPR008250">
    <property type="entry name" value="ATPase_P-typ_transduc_dom_A_sf"/>
</dbReference>
<feature type="transmembrane region" description="Helical" evidence="10">
    <location>
        <begin position="1064"/>
        <end position="1088"/>
    </location>
</feature>
<feature type="transmembrane region" description="Helical" evidence="10">
    <location>
        <begin position="897"/>
        <end position="917"/>
    </location>
</feature>
<evidence type="ECO:0000256" key="9">
    <source>
        <dbReference type="SAM" id="MobiDB-lite"/>
    </source>
</evidence>
<feature type="transmembrane region" description="Helical" evidence="10">
    <location>
        <begin position="1039"/>
        <end position="1058"/>
    </location>
</feature>
<dbReference type="PANTHER" id="PTHR43294:SF21">
    <property type="entry name" value="CATION TRANSPORTING ATPASE"/>
    <property type="match status" value="1"/>
</dbReference>
<accession>A0A2S4L819</accession>
<dbReference type="SUPFAM" id="SSF56784">
    <property type="entry name" value="HAD-like"/>
    <property type="match status" value="1"/>
</dbReference>
<evidence type="ECO:0000256" key="7">
    <source>
        <dbReference type="ARBA" id="ARBA00022989"/>
    </source>
</evidence>
<dbReference type="InterPro" id="IPR001757">
    <property type="entry name" value="P_typ_ATPase"/>
</dbReference>
<dbReference type="EMBL" id="PKSG01000126">
    <property type="protein sequence ID" value="POR38576.1"/>
    <property type="molecule type" value="Genomic_DNA"/>
</dbReference>
<evidence type="ECO:0000256" key="5">
    <source>
        <dbReference type="ARBA" id="ARBA00022840"/>
    </source>
</evidence>
<evidence type="ECO:0000256" key="4">
    <source>
        <dbReference type="ARBA" id="ARBA00022741"/>
    </source>
</evidence>
<feature type="transmembrane region" description="Helical" evidence="10">
    <location>
        <begin position="867"/>
        <end position="891"/>
    </location>
</feature>
<dbReference type="NCBIfam" id="TIGR01494">
    <property type="entry name" value="ATPase_P-type"/>
    <property type="match status" value="2"/>
</dbReference>
<sequence>MSPEKFADAQAAERVRWRDEEHGPPRRQSRPPLNRANSANSTDSLAIRSIHSRGPVDPAVSLPIQYRTVSFQIEESKGKDRAAVARVANTAAKDLSDLEWHTITPSDVAQRLVTSPSSGLSDEQAKRRLQEYGRNAPSPPKTNRTLTILGYFFKGFGGILLVGSILVFVSWKPLGDPPALANLALAIVLLAVFFIQAAFAMFQDWSTSRVMSSIKDMLPEHCQVTRDNKLLHLPAEDLVPGDVVSIKAGNKLPADMRFIQISSDAKFDRSVLTGESRPIAATVNHTDVNYLETHNIGLQGTHCIIGSGTGIVVATGDKTVFGRIAALTNEPKSKMTSLEREVLYFVLFICGLMLAMIIVVLVVWGAWLKRDYPNWINVPTLIVSCVSVAVAFIPEGLPIAITAGLTITANMMKKNMILCKSLVTVETLGSVSVICSDKTGTLTQGKMSLTDCCIGTNNASVESLKHDMTSKKASGDEDNSLATFGQLGALAALCNAAEIDAAQPDVPIEKRNVFGDATDTAVLRFSESLEDGNVSYFRASWQRVFELAFNSKNKFMIRCFKITLREAIHRTLHSEAAARFRDGDLLLTIKGAPDVLIGRCSHYLTASGEVAPLDEHVAATFEHIKNMYSSQGKRCLLLARKIVPSDMITDDADTTEYEEAMTEQAKSGLTLVGMVAIVDPLRPEIRDVVSTLRGAGIRIAMVTGDFALTALAISREAGIVTCVHVDSVDNLERYPDPGSSGSEDLEETKPGWAGSRGAIVISGPELTGLNEHQWKLLTEYDEVVFARTTPEQKLRIVREYQHKNVVAMTGDGVNDAPSLKAADVGISLGSGSDIAMEAADMVLLDSFSSVVIAVQYGRVVFDNLKKVIAYLLPAGSFSEFWPVMTSVLFGLPQILSSFLMIIICCFTDCAAATILSLEKPEADVLLRRPRNVKKDRLVNWQLIFHAYGIIGVTETLASFAMSYWYLQRNGIPFQDLWFSFGQLPIHLDRDYYNQKLTEASSIYFVNLVVMQWFNLMAARTRRLSIFQHPPLFNKETQNLYLFPSILFALAMAVIWLYIPSIQTVIGTAGVPVEYWFLPFAFGLWIIILDEVRRFWVRRWPDGLMAKAAW</sequence>
<dbReference type="InterPro" id="IPR044492">
    <property type="entry name" value="P_typ_ATPase_HD_dom"/>
</dbReference>
<dbReference type="InterPro" id="IPR036412">
    <property type="entry name" value="HAD-like_sf"/>
</dbReference>
<feature type="transmembrane region" description="Helical" evidence="10">
    <location>
        <begin position="1001"/>
        <end position="1018"/>
    </location>
</feature>
<feature type="transmembrane region" description="Helical" evidence="10">
    <location>
        <begin position="183"/>
        <end position="202"/>
    </location>
</feature>
<evidence type="ECO:0000313" key="13">
    <source>
        <dbReference type="Proteomes" id="UP000237481"/>
    </source>
</evidence>
<evidence type="ECO:0000256" key="6">
    <source>
        <dbReference type="ARBA" id="ARBA00022967"/>
    </source>
</evidence>
<evidence type="ECO:0000256" key="3">
    <source>
        <dbReference type="ARBA" id="ARBA00022692"/>
    </source>
</evidence>
<feature type="compositionally biased region" description="Basic and acidic residues" evidence="9">
    <location>
        <begin position="1"/>
        <end position="24"/>
    </location>
</feature>
<name>A0A2S4L819_9HYPO</name>
<dbReference type="Gene3D" id="3.40.1110.10">
    <property type="entry name" value="Calcium-transporting ATPase, cytoplasmic domain N"/>
    <property type="match status" value="1"/>
</dbReference>
<dbReference type="STRING" id="94208.A0A2S4L819"/>
<dbReference type="GO" id="GO:0006883">
    <property type="term" value="P:intracellular sodium ion homeostasis"/>
    <property type="evidence" value="ECO:0007669"/>
    <property type="project" value="TreeGrafter"/>
</dbReference>
<feature type="transmembrane region" description="Helical" evidence="10">
    <location>
        <begin position="380"/>
        <end position="407"/>
    </location>
</feature>
<dbReference type="Gene3D" id="2.70.150.10">
    <property type="entry name" value="Calcium-transporting ATPase, cytoplasmic transduction domain A"/>
    <property type="match status" value="1"/>
</dbReference>
<dbReference type="GO" id="GO:0005524">
    <property type="term" value="F:ATP binding"/>
    <property type="evidence" value="ECO:0007669"/>
    <property type="project" value="UniProtKB-KW"/>
</dbReference>
<dbReference type="SFLD" id="SFLDS00003">
    <property type="entry name" value="Haloacid_Dehalogenase"/>
    <property type="match status" value="1"/>
</dbReference>
<dbReference type="Proteomes" id="UP000237481">
    <property type="component" value="Unassembled WGS sequence"/>
</dbReference>
<comment type="subcellular location">
    <subcellularLocation>
        <location evidence="1">Cell membrane</location>
        <topology evidence="1">Multi-pass membrane protein</topology>
    </subcellularLocation>
</comment>
<dbReference type="InterPro" id="IPR023214">
    <property type="entry name" value="HAD_sf"/>
</dbReference>
<dbReference type="GO" id="GO:1902600">
    <property type="term" value="P:proton transmembrane transport"/>
    <property type="evidence" value="ECO:0007669"/>
    <property type="project" value="TreeGrafter"/>
</dbReference>
<evidence type="ECO:0000256" key="8">
    <source>
        <dbReference type="ARBA" id="ARBA00023136"/>
    </source>
</evidence>